<dbReference type="eggNOG" id="ENOG502Z8SP">
    <property type="taxonomic scope" value="Bacteria"/>
</dbReference>
<reference evidence="1 2" key="1">
    <citation type="submission" date="2014-05" db="EMBL/GenBank/DDBJ databases">
        <title>Genome Sequence of Flavobacterium sp. EM1321.</title>
        <authorList>
            <person name="Shin S.-K."/>
            <person name="Yi H."/>
        </authorList>
    </citation>
    <scope>NUCLEOTIDE SEQUENCE [LARGE SCALE GENOMIC DNA]</scope>
    <source>
        <strain evidence="1 2">EM1321</strain>
    </source>
</reference>
<dbReference type="OrthoDB" id="362700at2"/>
<evidence type="ECO:0008006" key="3">
    <source>
        <dbReference type="Google" id="ProtNLM"/>
    </source>
</evidence>
<dbReference type="Proteomes" id="UP000027064">
    <property type="component" value="Unassembled WGS sequence"/>
</dbReference>
<proteinExistence type="predicted"/>
<dbReference type="EMBL" id="JNCA01000010">
    <property type="protein sequence ID" value="KDN55769.1"/>
    <property type="molecule type" value="Genomic_DNA"/>
</dbReference>
<gene>
    <name evidence="1" type="ORF">FEM21_11600</name>
</gene>
<protein>
    <recommendedName>
        <fullName evidence="3">DUF4259 domain-containing protein</fullName>
    </recommendedName>
</protein>
<dbReference type="PATRIC" id="fig|1492738.3.peg.1153"/>
<evidence type="ECO:0000313" key="2">
    <source>
        <dbReference type="Proteomes" id="UP000027064"/>
    </source>
</evidence>
<keyword evidence="2" id="KW-1185">Reference proteome</keyword>
<dbReference type="STRING" id="1492738.FEM21_11600"/>
<organism evidence="1 2">
    <name type="scientific">Flavobacterium seoulense</name>
    <dbReference type="NCBI Taxonomy" id="1492738"/>
    <lineage>
        <taxon>Bacteria</taxon>
        <taxon>Pseudomonadati</taxon>
        <taxon>Bacteroidota</taxon>
        <taxon>Flavobacteriia</taxon>
        <taxon>Flavobacteriales</taxon>
        <taxon>Flavobacteriaceae</taxon>
        <taxon>Flavobacterium</taxon>
    </lineage>
</organism>
<dbReference type="AlphaFoldDB" id="A0A066WXU7"/>
<dbReference type="RefSeq" id="WP_035658799.1">
    <property type="nucleotide sequence ID" value="NZ_JNCA01000010.1"/>
</dbReference>
<evidence type="ECO:0000313" key="1">
    <source>
        <dbReference type="EMBL" id="KDN55769.1"/>
    </source>
</evidence>
<sequence length="289" mass="33224">MGTWGTAIKDNDTFADIYSEFFEHYDKGASPQEISKKLFEDNKELINKSDDSSNFWFAIALAQWETKSLDNKVFSIVENIILTEKDLQSWRELGADEDDIKKRKTVLEKFLAKLKTKKAKAKPRKKAKNIKPIFETGDCICFKLKNGNYGGALVLSTNLDPKFGLNLIASTTINQTTKPTINDFKNADVLICSFANWKNNPKITWYFPPLPKNNPPSFEVIGKIEIEINYESKETRSNVYKFHPSFSGGWDQIIEAVNMQIEHEKANSLPKNRLKISQVTKKRKWWNIS</sequence>
<accession>A0A066WXU7</accession>
<comment type="caution">
    <text evidence="1">The sequence shown here is derived from an EMBL/GenBank/DDBJ whole genome shotgun (WGS) entry which is preliminary data.</text>
</comment>
<name>A0A066WXU7_9FLAO</name>